<dbReference type="Pfam" id="PF02321">
    <property type="entry name" value="OEP"/>
    <property type="match status" value="2"/>
</dbReference>
<dbReference type="AlphaFoldDB" id="A0A0C4YBE2"/>
<keyword evidence="6" id="KW-1185">Reference proteome</keyword>
<dbReference type="Gene3D" id="1.20.1600.10">
    <property type="entry name" value="Outer membrane efflux proteins (OEP)"/>
    <property type="match status" value="1"/>
</dbReference>
<evidence type="ECO:0000313" key="6">
    <source>
        <dbReference type="Proteomes" id="UP000031843"/>
    </source>
</evidence>
<dbReference type="InterPro" id="IPR010131">
    <property type="entry name" value="MdtP/NodT-like"/>
</dbReference>
<evidence type="ECO:0000256" key="3">
    <source>
        <dbReference type="SAM" id="Coils"/>
    </source>
</evidence>
<sequence length="523" mass="54977">MLKKASGAAIKPLPDFPESLKEMDMSRTPPRPGLAPEQPYQHLRRHAARATALAAAALTALGLAACAAVGPDYKAPAADTAASYPHADALAARATPQPAPALDTWWTGFNDPALTRIVQRALDQNLDLAAAFARVQQARAAAAEAGAQLLPQGSLSAQAAKVHQSLESPLGKIASKFPGYDRNAALYDVGAGASWEIDLSGGLRRGAEAADAEAQAAQADQLGVRISVAAEAADAYLRVRGAQQRIAIAQEQVTNNGKLLDLVQLRLRDGLASSREVAQAQALVAQARVTIAPLRIELQTQLNRLDVLMGAQPGTYTAELGPLPNGVAVPAISVAQGPADLLRRRPDVIAAERRLAASSARIGAATAEYYPKLSLSALLGFESLSGGKLFSAAAFQPVAAAGLRWRLFDFGRVDAEVAQAKGANAEALVNYRKAMLRATEDVENAIVTLTELESQGKELSTEIDAHERARGASEDAYKGGAVSLFEVLDEERQLLAARDQQARVHADNARAAVATFRALGGGW</sequence>
<dbReference type="SUPFAM" id="SSF56954">
    <property type="entry name" value="Outer membrane efflux proteins (OEP)"/>
    <property type="match status" value="1"/>
</dbReference>
<keyword evidence="2" id="KW-0472">Membrane</keyword>
<keyword evidence="2" id="KW-1134">Transmembrane beta strand</keyword>
<dbReference type="STRING" id="68895.RR42_s1314"/>
<dbReference type="NCBIfam" id="TIGR01845">
    <property type="entry name" value="outer_NodT"/>
    <property type="match status" value="1"/>
</dbReference>
<dbReference type="Proteomes" id="UP000031843">
    <property type="component" value="Chromosome secondary"/>
</dbReference>
<comment type="subcellular location">
    <subcellularLocation>
        <location evidence="2">Cell membrane</location>
        <topology evidence="2">Lipid-anchor</topology>
    </subcellularLocation>
</comment>
<accession>A0A0C4YBE2</accession>
<dbReference type="GO" id="GO:0015562">
    <property type="term" value="F:efflux transmembrane transporter activity"/>
    <property type="evidence" value="ECO:0007669"/>
    <property type="project" value="InterPro"/>
</dbReference>
<dbReference type="KEGG" id="cbw:RR42_s1314"/>
<proteinExistence type="inferred from homology"/>
<dbReference type="PANTHER" id="PTHR30203:SF25">
    <property type="entry name" value="OUTER MEMBRANE PROTEIN-RELATED"/>
    <property type="match status" value="1"/>
</dbReference>
<feature type="coiled-coil region" evidence="3">
    <location>
        <begin position="435"/>
        <end position="469"/>
    </location>
</feature>
<evidence type="ECO:0000256" key="2">
    <source>
        <dbReference type="RuleBase" id="RU362097"/>
    </source>
</evidence>
<dbReference type="Gene3D" id="2.20.200.10">
    <property type="entry name" value="Outer membrane efflux proteins (OEP)"/>
    <property type="match status" value="1"/>
</dbReference>
<protein>
    <submittedName>
        <fullName evidence="5">Outer membrane component of tripartite multidrug resistance system</fullName>
    </submittedName>
</protein>
<keyword evidence="2" id="KW-0564">Palmitate</keyword>
<keyword evidence="2" id="KW-0449">Lipoprotein</keyword>
<keyword evidence="3" id="KW-0175">Coiled coil</keyword>
<evidence type="ECO:0000313" key="5">
    <source>
        <dbReference type="EMBL" id="AJG22902.1"/>
    </source>
</evidence>
<feature type="region of interest" description="Disordered" evidence="4">
    <location>
        <begin position="1"/>
        <end position="38"/>
    </location>
</feature>
<dbReference type="GO" id="GO:0005886">
    <property type="term" value="C:plasma membrane"/>
    <property type="evidence" value="ECO:0007669"/>
    <property type="project" value="UniProtKB-SubCell"/>
</dbReference>
<comment type="similarity">
    <text evidence="1 2">Belongs to the outer membrane factor (OMF) (TC 1.B.17) family.</text>
</comment>
<organism evidence="5 6">
    <name type="scientific">Cupriavidus basilensis</name>
    <dbReference type="NCBI Taxonomy" id="68895"/>
    <lineage>
        <taxon>Bacteria</taxon>
        <taxon>Pseudomonadati</taxon>
        <taxon>Pseudomonadota</taxon>
        <taxon>Betaproteobacteria</taxon>
        <taxon>Burkholderiales</taxon>
        <taxon>Burkholderiaceae</taxon>
        <taxon>Cupriavidus</taxon>
    </lineage>
</organism>
<name>A0A0C4YBE2_9BURK</name>
<dbReference type="InterPro" id="IPR003423">
    <property type="entry name" value="OMP_efflux"/>
</dbReference>
<evidence type="ECO:0000256" key="1">
    <source>
        <dbReference type="ARBA" id="ARBA00007613"/>
    </source>
</evidence>
<gene>
    <name evidence="5" type="ORF">RR42_s1314</name>
</gene>
<dbReference type="PANTHER" id="PTHR30203">
    <property type="entry name" value="OUTER MEMBRANE CATION EFFLUX PROTEIN"/>
    <property type="match status" value="1"/>
</dbReference>
<reference evidence="5 6" key="1">
    <citation type="journal article" date="2015" name="Genome Announc.">
        <title>Complete Genome Sequence of Cupriavidus basilensis 4G11, Isolated from the Oak Ridge Field Research Center Site.</title>
        <authorList>
            <person name="Ray J."/>
            <person name="Waters R.J."/>
            <person name="Skerker J.M."/>
            <person name="Kuehl J.V."/>
            <person name="Price M.N."/>
            <person name="Huang J."/>
            <person name="Chakraborty R."/>
            <person name="Arkin A.P."/>
            <person name="Deutschbauer A."/>
        </authorList>
    </citation>
    <scope>NUCLEOTIDE SEQUENCE [LARGE SCALE GENOMIC DNA]</scope>
    <source>
        <strain evidence="5">4G11</strain>
    </source>
</reference>
<evidence type="ECO:0000256" key="4">
    <source>
        <dbReference type="SAM" id="MobiDB-lite"/>
    </source>
</evidence>
<keyword evidence="2" id="KW-0812">Transmembrane</keyword>
<dbReference type="EMBL" id="CP010537">
    <property type="protein sequence ID" value="AJG22902.1"/>
    <property type="molecule type" value="Genomic_DNA"/>
</dbReference>